<proteinExistence type="predicted"/>
<name>A0A099U4V1_9HELI</name>
<dbReference type="OrthoDB" id="5324253at2"/>
<dbReference type="Proteomes" id="UP000244890">
    <property type="component" value="Chromosome"/>
</dbReference>
<dbReference type="AlphaFoldDB" id="A0A099U4V1"/>
<evidence type="ECO:0000313" key="1">
    <source>
        <dbReference type="EMBL" id="AWI34637.1"/>
    </source>
</evidence>
<evidence type="ECO:0008006" key="5">
    <source>
        <dbReference type="Google" id="ProtNLM"/>
    </source>
</evidence>
<accession>A0A099U4V1</accession>
<reference evidence="2 3" key="1">
    <citation type="journal article" date="2014" name="Genome Announc.">
        <title>Draft genome sequences of eight enterohepatic helicobacter species isolated from both laboratory and wild rodents.</title>
        <authorList>
            <person name="Sheh A."/>
            <person name="Shen Z."/>
            <person name="Fox J.G."/>
        </authorList>
    </citation>
    <scope>NUCLEOTIDE SEQUENCE [LARGE SCALE GENOMIC DNA]</scope>
    <source>
        <strain evidence="2 3">MIT-03-7007</strain>
    </source>
</reference>
<reference evidence="1 4" key="2">
    <citation type="submission" date="2017-06" db="EMBL/GenBank/DDBJ databases">
        <title>Complete genome of Helicobacter apodemus.</title>
        <authorList>
            <person name="Cho S."/>
        </authorList>
    </citation>
    <scope>NUCLEOTIDE SEQUENCE [LARGE SCALE GENOMIC DNA]</scope>
    <source>
        <strain evidence="1">SCJK1</strain>
        <strain evidence="4">SNUVETPUB-15-01</strain>
    </source>
</reference>
<organism evidence="2 3">
    <name type="scientific">Helicobacter apodemus</name>
    <dbReference type="NCBI Taxonomy" id="135569"/>
    <lineage>
        <taxon>Bacteria</taxon>
        <taxon>Pseudomonadati</taxon>
        <taxon>Campylobacterota</taxon>
        <taxon>Epsilonproteobacteria</taxon>
        <taxon>Campylobacterales</taxon>
        <taxon>Helicobacteraceae</taxon>
        <taxon>Helicobacter</taxon>
    </lineage>
</organism>
<dbReference type="Proteomes" id="UP000029920">
    <property type="component" value="Unassembled WGS sequence"/>
</dbReference>
<evidence type="ECO:0000313" key="4">
    <source>
        <dbReference type="Proteomes" id="UP000244890"/>
    </source>
</evidence>
<evidence type="ECO:0000313" key="3">
    <source>
        <dbReference type="Proteomes" id="UP000029920"/>
    </source>
</evidence>
<dbReference type="EMBL" id="JRPC02000015">
    <property type="protein sequence ID" value="TLE15627.1"/>
    <property type="molecule type" value="Genomic_DNA"/>
</dbReference>
<gene>
    <name evidence="1" type="ORF">CDV25_07570</name>
    <name evidence="2" type="ORF">LS72_006735</name>
</gene>
<evidence type="ECO:0000313" key="2">
    <source>
        <dbReference type="EMBL" id="TLE15627.1"/>
    </source>
</evidence>
<sequence length="100" mass="11951">MKLQKINENTFNLRGKLKDMSDYSELKSLLEKKRKRGELEVIFNIPNAKEINLYILGYWLKLAKKNNFNFIIYIENSYLYNNFLKLGLHKFLKVINGSME</sequence>
<keyword evidence="3" id="KW-1185">Reference proteome</keyword>
<dbReference type="RefSeq" id="WP_034554975.1">
    <property type="nucleotide sequence ID" value="NZ_CP021886.1"/>
</dbReference>
<dbReference type="KEGG" id="had:CDV25_07570"/>
<reference evidence="2" key="3">
    <citation type="submission" date="2018-04" db="EMBL/GenBank/DDBJ databases">
        <authorList>
            <person name="Sheh A."/>
            <person name="Shen Z."/>
            <person name="Mannion A.J."/>
            <person name="Fox J.G."/>
        </authorList>
    </citation>
    <scope>NUCLEOTIDE SEQUENCE</scope>
    <source>
        <strain evidence="2">MIT-03-7007</strain>
    </source>
</reference>
<protein>
    <recommendedName>
        <fullName evidence="5">STAS domain-containing protein</fullName>
    </recommendedName>
</protein>
<dbReference type="EMBL" id="CP021886">
    <property type="protein sequence ID" value="AWI34637.1"/>
    <property type="molecule type" value="Genomic_DNA"/>
</dbReference>